<organism evidence="1 2">
    <name type="scientific">Chrysochromulina tobinii</name>
    <dbReference type="NCBI Taxonomy" id="1460289"/>
    <lineage>
        <taxon>Eukaryota</taxon>
        <taxon>Haptista</taxon>
        <taxon>Haptophyta</taxon>
        <taxon>Prymnesiophyceae</taxon>
        <taxon>Prymnesiales</taxon>
        <taxon>Chrysochromulinaceae</taxon>
        <taxon>Chrysochromulina</taxon>
    </lineage>
</organism>
<proteinExistence type="predicted"/>
<reference evidence="2" key="1">
    <citation type="journal article" date="2015" name="PLoS Genet.">
        <title>Genome Sequence and Transcriptome Analyses of Chrysochromulina tobin: Metabolic Tools for Enhanced Algal Fitness in the Prominent Order Prymnesiales (Haptophyceae).</title>
        <authorList>
            <person name="Hovde B.T."/>
            <person name="Deodato C.R."/>
            <person name="Hunsperger H.M."/>
            <person name="Ryken S.A."/>
            <person name="Yost W."/>
            <person name="Jha R.K."/>
            <person name="Patterson J."/>
            <person name="Monnat R.J. Jr."/>
            <person name="Barlow S.B."/>
            <person name="Starkenburg S.R."/>
            <person name="Cattolico R.A."/>
        </authorList>
    </citation>
    <scope>NUCLEOTIDE SEQUENCE</scope>
    <source>
        <strain evidence="2">CCMP291</strain>
    </source>
</reference>
<evidence type="ECO:0000313" key="2">
    <source>
        <dbReference type="Proteomes" id="UP000037460"/>
    </source>
</evidence>
<feature type="non-terminal residue" evidence="1">
    <location>
        <position position="1053"/>
    </location>
</feature>
<comment type="caution">
    <text evidence="1">The sequence shown here is derived from an EMBL/GenBank/DDBJ whole genome shotgun (WGS) entry which is preliminary data.</text>
</comment>
<name>A0A0M0K2H9_9EUKA</name>
<accession>A0A0M0K2H9</accession>
<gene>
    <name evidence="1" type="ORF">Ctob_015940</name>
</gene>
<dbReference type="Proteomes" id="UP000037460">
    <property type="component" value="Unassembled WGS sequence"/>
</dbReference>
<keyword evidence="2" id="KW-1185">Reference proteome</keyword>
<sequence>MHKGKAASLDRVSKEMLELLPDDLRRTFYEAAMGVATPDEHGVRSKPEYWSRVPVKLLNKKVPSPVVEKKRDIGLPSQLLKLQAGLYLPAYAAVMDRIPANFGWTPGVAARGAALCGGLVLDHAHLLSHLLIVIYGDIRRFFPSMDRDFILISEQWRGLPRDVREATLALYDDSCILYETEHGLAEGAALPGSGRGGGDFDFTTMRSRCGYFQGCFLSTEKAKIFMASLIEAIDTMVSGGGVRLWNGVPRGGRRYQTILCADDILGSVTSWPAASVLALIMDEWAAASASHFGITDDASKSAYSAVTFDGSGVPREAPAPPYFLAVAFIRGRAIPRLPFDATYTHVGDPRKLNGDQSGAQGKNVGLCMAWLKRVEQMIRCSPREYARATNVGFASVIDAYSPLGPLTAAMAEAVEKVRRSIYKRRFRRLVSASCADRYLPDVWHAAPNFGLITEGTPEARRVGDGWLHCASLNAASIHATISAAISDGIDSQLRFCARSLLSLTCFLWGSFGAHPAEWSWGHLDELLASGDATLGSSPVGRIFPIEVYMKHVAMLRRLAALSDSERAPSFNFTLEHAPPAGRGGTTETIVRGRDAPVGTAEDATLLARFRAQRWRISLDGRSLRCRAGSNVAQASVIVQLYAASLPIAIEAFDREQLSRAKRLETTNAKRNLAGLGPLPPAEPTAEELSWQGGPGFCVHLANFTLDELLADEQRQGFVYTAAVAGDGSWDPRKRRVSRAALLHDGTRLGGALATDDLIGGARDNYDAELAHRVDALAALAGKRVLYIFDSTSPILAGEHFRRSTLSVRSRALCDDWQGWAMAHEQRLDAITYWWSHSHCGHLPEAAVDALAKEYLRGDPVPLPPAHCRHRSVRHYAKGSERELMLQAHNLHVVRTLYTAPKALFASHGNFEFLRQAKLNDQMRCTVMALRDDRGQLLGSRSFGSTGPFSLGAVLDEMGCPCGKGRQTVAHVIKPPSTGDLQDMTIEFWLIEIITDVGISVNSIADSIKMLRVVNAEFPLARRFTDDQLSEKLLSMVEHGSRMFALEAKKELDA</sequence>
<evidence type="ECO:0000313" key="1">
    <source>
        <dbReference type="EMBL" id="KOO32812.1"/>
    </source>
</evidence>
<protein>
    <submittedName>
        <fullName evidence="1">Uncharacterized protein</fullName>
    </submittedName>
</protein>
<dbReference type="AlphaFoldDB" id="A0A0M0K2H9"/>
<dbReference type="EMBL" id="JWZX01001679">
    <property type="protein sequence ID" value="KOO32812.1"/>
    <property type="molecule type" value="Genomic_DNA"/>
</dbReference>